<evidence type="ECO:0000256" key="1">
    <source>
        <dbReference type="SAM" id="Phobius"/>
    </source>
</evidence>
<feature type="transmembrane region" description="Helical" evidence="1">
    <location>
        <begin position="36"/>
        <end position="56"/>
    </location>
</feature>
<organism evidence="2 3">
    <name type="scientific">Zongyangia hominis</name>
    <dbReference type="NCBI Taxonomy" id="2763677"/>
    <lineage>
        <taxon>Bacteria</taxon>
        <taxon>Bacillati</taxon>
        <taxon>Bacillota</taxon>
        <taxon>Clostridia</taxon>
        <taxon>Eubacteriales</taxon>
        <taxon>Oscillospiraceae</taxon>
        <taxon>Zongyangia</taxon>
    </lineage>
</organism>
<keyword evidence="1" id="KW-0472">Membrane</keyword>
<dbReference type="Proteomes" id="UP000660861">
    <property type="component" value="Unassembled WGS sequence"/>
</dbReference>
<reference evidence="2" key="1">
    <citation type="submission" date="2020-08" db="EMBL/GenBank/DDBJ databases">
        <title>Genome public.</title>
        <authorList>
            <person name="Liu C."/>
            <person name="Sun Q."/>
        </authorList>
    </citation>
    <scope>NUCLEOTIDE SEQUENCE</scope>
    <source>
        <strain evidence="2">NSJ-54</strain>
    </source>
</reference>
<sequence>MTLGTSVLLLALAVAGIVLVYKFLRKKPKLRIICLVLLSLIVLVLAGYIGLTLIFVDAARNQPPA</sequence>
<evidence type="ECO:0000313" key="2">
    <source>
        <dbReference type="EMBL" id="MBC8570016.1"/>
    </source>
</evidence>
<accession>A0A926IAA5</accession>
<comment type="caution">
    <text evidence="2">The sequence shown here is derived from an EMBL/GenBank/DDBJ whole genome shotgun (WGS) entry which is preliminary data.</text>
</comment>
<name>A0A926IAA5_9FIRM</name>
<feature type="transmembrane region" description="Helical" evidence="1">
    <location>
        <begin position="6"/>
        <end position="24"/>
    </location>
</feature>
<keyword evidence="3" id="KW-1185">Reference proteome</keyword>
<evidence type="ECO:0000313" key="3">
    <source>
        <dbReference type="Proteomes" id="UP000660861"/>
    </source>
</evidence>
<keyword evidence="1" id="KW-0812">Transmembrane</keyword>
<keyword evidence="1" id="KW-1133">Transmembrane helix</keyword>
<protein>
    <submittedName>
        <fullName evidence="2">Uncharacterized protein</fullName>
    </submittedName>
</protein>
<dbReference type="AlphaFoldDB" id="A0A926IAA5"/>
<dbReference type="RefSeq" id="WP_262397115.1">
    <property type="nucleotide sequence ID" value="NZ_JACRTC010000002.1"/>
</dbReference>
<dbReference type="EMBL" id="JACRTC010000002">
    <property type="protein sequence ID" value="MBC8570016.1"/>
    <property type="molecule type" value="Genomic_DNA"/>
</dbReference>
<gene>
    <name evidence="2" type="ORF">H8709_04155</name>
</gene>
<proteinExistence type="predicted"/>